<evidence type="ECO:0000256" key="5">
    <source>
        <dbReference type="SAM" id="MobiDB-lite"/>
    </source>
</evidence>
<feature type="transmembrane region" description="Helical" evidence="6">
    <location>
        <begin position="333"/>
        <end position="359"/>
    </location>
</feature>
<dbReference type="GO" id="GO:0005886">
    <property type="term" value="C:plasma membrane"/>
    <property type="evidence" value="ECO:0007669"/>
    <property type="project" value="TreeGrafter"/>
</dbReference>
<keyword evidence="2 6" id="KW-0812">Transmembrane</keyword>
<feature type="transmembrane region" description="Helical" evidence="6">
    <location>
        <begin position="515"/>
        <end position="536"/>
    </location>
</feature>
<evidence type="ECO:0000313" key="9">
    <source>
        <dbReference type="Proteomes" id="UP000076798"/>
    </source>
</evidence>
<accession>A0A166H4F5</accession>
<evidence type="ECO:0000256" key="6">
    <source>
        <dbReference type="SAM" id="Phobius"/>
    </source>
</evidence>
<comment type="subcellular location">
    <subcellularLocation>
        <location evidence="1">Membrane</location>
        <topology evidence="1">Multi-pass membrane protein</topology>
    </subcellularLocation>
</comment>
<dbReference type="EMBL" id="KV428014">
    <property type="protein sequence ID" value="KZT42328.1"/>
    <property type="molecule type" value="Genomic_DNA"/>
</dbReference>
<dbReference type="AlphaFoldDB" id="A0A166H4F5"/>
<protein>
    <submittedName>
        <fullName evidence="8">MFS general substrate transporter</fullName>
    </submittedName>
</protein>
<keyword evidence="4 6" id="KW-0472">Membrane</keyword>
<evidence type="ECO:0000259" key="7">
    <source>
        <dbReference type="PROSITE" id="PS50850"/>
    </source>
</evidence>
<feature type="transmembrane region" description="Helical" evidence="6">
    <location>
        <begin position="73"/>
        <end position="93"/>
    </location>
</feature>
<dbReference type="STRING" id="1314776.A0A166H4F5"/>
<dbReference type="GO" id="GO:0022857">
    <property type="term" value="F:transmembrane transporter activity"/>
    <property type="evidence" value="ECO:0007669"/>
    <property type="project" value="InterPro"/>
</dbReference>
<reference evidence="8 9" key="1">
    <citation type="journal article" date="2016" name="Mol. Biol. Evol.">
        <title>Comparative Genomics of Early-Diverging Mushroom-Forming Fungi Provides Insights into the Origins of Lignocellulose Decay Capabilities.</title>
        <authorList>
            <person name="Nagy L.G."/>
            <person name="Riley R."/>
            <person name="Tritt A."/>
            <person name="Adam C."/>
            <person name="Daum C."/>
            <person name="Floudas D."/>
            <person name="Sun H."/>
            <person name="Yadav J.S."/>
            <person name="Pangilinan J."/>
            <person name="Larsson K.H."/>
            <person name="Matsuura K."/>
            <person name="Barry K."/>
            <person name="Labutti K."/>
            <person name="Kuo R."/>
            <person name="Ohm R.A."/>
            <person name="Bhattacharya S.S."/>
            <person name="Shirouzu T."/>
            <person name="Yoshinaga Y."/>
            <person name="Martin F.M."/>
            <person name="Grigoriev I.V."/>
            <person name="Hibbett D.S."/>
        </authorList>
    </citation>
    <scope>NUCLEOTIDE SEQUENCE [LARGE SCALE GENOMIC DNA]</scope>
    <source>
        <strain evidence="8 9">HHB10207 ss-3</strain>
    </source>
</reference>
<organism evidence="8 9">
    <name type="scientific">Sistotremastrum suecicum HHB10207 ss-3</name>
    <dbReference type="NCBI Taxonomy" id="1314776"/>
    <lineage>
        <taxon>Eukaryota</taxon>
        <taxon>Fungi</taxon>
        <taxon>Dikarya</taxon>
        <taxon>Basidiomycota</taxon>
        <taxon>Agaricomycotina</taxon>
        <taxon>Agaricomycetes</taxon>
        <taxon>Sistotremastrales</taxon>
        <taxon>Sistotremastraceae</taxon>
        <taxon>Sistotremastrum</taxon>
    </lineage>
</organism>
<evidence type="ECO:0000313" key="8">
    <source>
        <dbReference type="EMBL" id="KZT42328.1"/>
    </source>
</evidence>
<evidence type="ECO:0000256" key="1">
    <source>
        <dbReference type="ARBA" id="ARBA00004141"/>
    </source>
</evidence>
<dbReference type="PROSITE" id="PS50850">
    <property type="entry name" value="MFS"/>
    <property type="match status" value="1"/>
</dbReference>
<dbReference type="InterPro" id="IPR036259">
    <property type="entry name" value="MFS_trans_sf"/>
</dbReference>
<feature type="domain" description="Major facilitator superfamily (MFS) profile" evidence="7">
    <location>
        <begin position="74"/>
        <end position="538"/>
    </location>
</feature>
<name>A0A166H4F5_9AGAM</name>
<feature type="transmembrane region" description="Helical" evidence="6">
    <location>
        <begin position="141"/>
        <end position="159"/>
    </location>
</feature>
<feature type="transmembrane region" description="Helical" evidence="6">
    <location>
        <begin position="485"/>
        <end position="503"/>
    </location>
</feature>
<evidence type="ECO:0000256" key="3">
    <source>
        <dbReference type="ARBA" id="ARBA00022989"/>
    </source>
</evidence>
<evidence type="ECO:0000256" key="4">
    <source>
        <dbReference type="ARBA" id="ARBA00023136"/>
    </source>
</evidence>
<feature type="transmembrane region" description="Helical" evidence="6">
    <location>
        <begin position="379"/>
        <end position="400"/>
    </location>
</feature>
<keyword evidence="3 6" id="KW-1133">Transmembrane helix</keyword>
<feature type="transmembrane region" description="Helical" evidence="6">
    <location>
        <begin position="226"/>
        <end position="247"/>
    </location>
</feature>
<dbReference type="Pfam" id="PF07690">
    <property type="entry name" value="MFS_1"/>
    <property type="match status" value="1"/>
</dbReference>
<dbReference type="SUPFAM" id="SSF103473">
    <property type="entry name" value="MFS general substrate transporter"/>
    <property type="match status" value="1"/>
</dbReference>
<evidence type="ECO:0000256" key="2">
    <source>
        <dbReference type="ARBA" id="ARBA00022692"/>
    </source>
</evidence>
<dbReference type="InterPro" id="IPR020846">
    <property type="entry name" value="MFS_dom"/>
</dbReference>
<keyword evidence="9" id="KW-1185">Reference proteome</keyword>
<sequence length="560" mass="60749">MGLWILEDRHLSRVPGTSVFSDDPNAAAVSAYDGLDLSKLKHGSGRNSHIVLVPQPSDDPNDPLNWPQWKKHMVFFVLVYGTVICGALGPLVSADLVGIAAELDRSISAIARALGSALVLALAFATVAWSVLSVKIGKRPVFLASTLLMLAGSVISGFTNDYNTLVGSRILQGVGQAVLEFLVGASIADIYFTHERGVPVALWNLALLDGINVTPPISGQVITALGWRWCFRIFAISCGVLFILQVFCMPETTYQRAPIAATSEPLRDAQSTERKSDDDVRVDDGEKRESPTGSVINSSSAIPAKKTYLQELSVWNGVYPDTPSVMTLLWRPVIACFTPVCLWAGLLYGVAITWLVLIATSVAQIFSAPPYSFTPSSIGLTYMSPFIGALLAALLCGPLTDFAARRMSKANQGIFEPEFRLVLVIFYAFFGALGFFGWGLSAQAQDPWIGPVVFFGCINFGITIGCSAAIGYVVDAHRQSADSALGAVIFFKNIFSFIITLFINDWFSARGTLNVFGIVGGVTLFTCLLTIPMYIYGKRARSWIHRTMHFDENETMAIAH</sequence>
<feature type="transmembrane region" description="Helical" evidence="6">
    <location>
        <begin position="421"/>
        <end position="440"/>
    </location>
</feature>
<dbReference type="Gene3D" id="1.20.1250.20">
    <property type="entry name" value="MFS general substrate transporter like domains"/>
    <property type="match status" value="1"/>
</dbReference>
<dbReference type="PANTHER" id="PTHR23502">
    <property type="entry name" value="MAJOR FACILITATOR SUPERFAMILY"/>
    <property type="match status" value="1"/>
</dbReference>
<feature type="transmembrane region" description="Helical" evidence="6">
    <location>
        <begin position="113"/>
        <end position="134"/>
    </location>
</feature>
<dbReference type="OrthoDB" id="5215911at2759"/>
<feature type="compositionally biased region" description="Basic and acidic residues" evidence="5">
    <location>
        <begin position="265"/>
        <end position="290"/>
    </location>
</feature>
<feature type="transmembrane region" description="Helical" evidence="6">
    <location>
        <begin position="452"/>
        <end position="473"/>
    </location>
</feature>
<dbReference type="PANTHER" id="PTHR23502:SF4">
    <property type="entry name" value="MAJOR FACILITATOR SUPERFAMILY (MFS) PROFILE DOMAIN-CONTAINING PROTEIN-RELATED"/>
    <property type="match status" value="1"/>
</dbReference>
<gene>
    <name evidence="8" type="ORF">SISSUDRAFT_1058689</name>
</gene>
<proteinExistence type="predicted"/>
<dbReference type="Proteomes" id="UP000076798">
    <property type="component" value="Unassembled WGS sequence"/>
</dbReference>
<dbReference type="InterPro" id="IPR011701">
    <property type="entry name" value="MFS"/>
</dbReference>
<feature type="region of interest" description="Disordered" evidence="5">
    <location>
        <begin position="264"/>
        <end position="298"/>
    </location>
</feature>